<keyword evidence="1 5" id="KW-1277">Toxin-antitoxin system</keyword>
<keyword evidence="4 5" id="KW-0378">Hydrolase</keyword>
<evidence type="ECO:0000313" key="7">
    <source>
        <dbReference type="EMBL" id="ABW66221.1"/>
    </source>
</evidence>
<dbReference type="GO" id="GO:0004540">
    <property type="term" value="F:RNA nuclease activity"/>
    <property type="evidence" value="ECO:0007669"/>
    <property type="project" value="InterPro"/>
</dbReference>
<keyword evidence="8" id="KW-1185">Reference proteome</keyword>
<keyword evidence="2 5" id="KW-0540">Nuclease</keyword>
<dbReference type="STRING" id="96561.Dole_0411"/>
<sequence length="125" mass="13546">MVLVDTSVWVAHFRDGSPGLAALLNDGRVMCHPLIVGELACGNLKDRAVILTHLQLLPMSTEAEHHEVLAFIENHHLMGKGLGYVDMHLLASAALTGVPLWTFDKKLAQASDILGIKFTSPKNPS</sequence>
<comment type="cofactor">
    <cofactor evidence="5">
        <name>Mg(2+)</name>
        <dbReference type="ChEBI" id="CHEBI:18420"/>
    </cofactor>
</comment>
<evidence type="ECO:0000256" key="4">
    <source>
        <dbReference type="ARBA" id="ARBA00022801"/>
    </source>
</evidence>
<keyword evidence="3 5" id="KW-0479">Metal-binding</keyword>
<dbReference type="InterPro" id="IPR002716">
    <property type="entry name" value="PIN_dom"/>
</dbReference>
<evidence type="ECO:0000259" key="6">
    <source>
        <dbReference type="Pfam" id="PF01850"/>
    </source>
</evidence>
<organism evidence="7 8">
    <name type="scientific">Desulfosudis oleivorans (strain DSM 6200 / JCM 39069 / Hxd3)</name>
    <name type="common">Desulfococcus oleovorans</name>
    <dbReference type="NCBI Taxonomy" id="96561"/>
    <lineage>
        <taxon>Bacteria</taxon>
        <taxon>Pseudomonadati</taxon>
        <taxon>Thermodesulfobacteriota</taxon>
        <taxon>Desulfobacteria</taxon>
        <taxon>Desulfobacterales</taxon>
        <taxon>Desulfosudaceae</taxon>
        <taxon>Desulfosudis</taxon>
    </lineage>
</organism>
<dbReference type="Proteomes" id="UP000008561">
    <property type="component" value="Chromosome"/>
</dbReference>
<dbReference type="HAMAP" id="MF_00265">
    <property type="entry name" value="VapC_Nob1"/>
    <property type="match status" value="1"/>
</dbReference>
<dbReference type="SUPFAM" id="SSF88723">
    <property type="entry name" value="PIN domain-like"/>
    <property type="match status" value="1"/>
</dbReference>
<dbReference type="AlphaFoldDB" id="A8ZTF7"/>
<dbReference type="InterPro" id="IPR029060">
    <property type="entry name" value="PIN-like_dom_sf"/>
</dbReference>
<evidence type="ECO:0000256" key="2">
    <source>
        <dbReference type="ARBA" id="ARBA00022722"/>
    </source>
</evidence>
<dbReference type="GO" id="GO:0016787">
    <property type="term" value="F:hydrolase activity"/>
    <property type="evidence" value="ECO:0007669"/>
    <property type="project" value="UniProtKB-KW"/>
</dbReference>
<dbReference type="eggNOG" id="COG1487">
    <property type="taxonomic scope" value="Bacteria"/>
</dbReference>
<reference evidence="7 8" key="1">
    <citation type="submission" date="2007-10" db="EMBL/GenBank/DDBJ databases">
        <title>Complete sequence of Desulfococcus oleovorans Hxd3.</title>
        <authorList>
            <consortium name="US DOE Joint Genome Institute"/>
            <person name="Copeland A."/>
            <person name="Lucas S."/>
            <person name="Lapidus A."/>
            <person name="Barry K."/>
            <person name="Glavina del Rio T."/>
            <person name="Dalin E."/>
            <person name="Tice H."/>
            <person name="Pitluck S."/>
            <person name="Kiss H."/>
            <person name="Brettin T."/>
            <person name="Bruce D."/>
            <person name="Detter J.C."/>
            <person name="Han C."/>
            <person name="Schmutz J."/>
            <person name="Larimer F."/>
            <person name="Land M."/>
            <person name="Hauser L."/>
            <person name="Kyrpides N."/>
            <person name="Kim E."/>
            <person name="Wawrik B."/>
            <person name="Richardson P."/>
        </authorList>
    </citation>
    <scope>NUCLEOTIDE SEQUENCE [LARGE SCALE GENOMIC DNA]</scope>
    <source>
        <strain evidence="8">DSM 6200 / JCM 39069 / Hxd3</strain>
    </source>
</reference>
<dbReference type="Pfam" id="PF01850">
    <property type="entry name" value="PIN"/>
    <property type="match status" value="1"/>
</dbReference>
<dbReference type="GO" id="GO:0090729">
    <property type="term" value="F:toxin activity"/>
    <property type="evidence" value="ECO:0007669"/>
    <property type="project" value="UniProtKB-KW"/>
</dbReference>
<dbReference type="EMBL" id="CP000859">
    <property type="protein sequence ID" value="ABW66221.1"/>
    <property type="molecule type" value="Genomic_DNA"/>
</dbReference>
<evidence type="ECO:0000313" key="8">
    <source>
        <dbReference type="Proteomes" id="UP000008561"/>
    </source>
</evidence>
<dbReference type="RefSeq" id="WP_012173840.1">
    <property type="nucleotide sequence ID" value="NC_009943.1"/>
</dbReference>
<dbReference type="InterPro" id="IPR022907">
    <property type="entry name" value="VapC_family"/>
</dbReference>
<dbReference type="Gene3D" id="3.40.50.1010">
    <property type="entry name" value="5'-nuclease"/>
    <property type="match status" value="1"/>
</dbReference>
<name>A8ZTF7_DESOH</name>
<dbReference type="OrthoDB" id="329172at2"/>
<feature type="domain" description="PIN" evidence="6">
    <location>
        <begin position="2"/>
        <end position="110"/>
    </location>
</feature>
<feature type="binding site" evidence="5">
    <location>
        <position position="5"/>
    </location>
    <ligand>
        <name>Mg(2+)</name>
        <dbReference type="ChEBI" id="CHEBI:18420"/>
    </ligand>
</feature>
<accession>A8ZTF7</accession>
<protein>
    <recommendedName>
        <fullName evidence="5">Ribonuclease VapC</fullName>
        <shortName evidence="5">RNase VapC</shortName>
        <ecNumber evidence="5">3.1.-.-</ecNumber>
    </recommendedName>
    <alternativeName>
        <fullName evidence="5">Toxin VapC</fullName>
    </alternativeName>
</protein>
<keyword evidence="5" id="KW-0800">Toxin</keyword>
<comment type="function">
    <text evidence="5">Toxic component of a toxin-antitoxin (TA) system. An RNase.</text>
</comment>
<comment type="similarity">
    <text evidence="5">Belongs to the PINc/VapC protein family.</text>
</comment>
<evidence type="ECO:0000256" key="5">
    <source>
        <dbReference type="HAMAP-Rule" id="MF_00265"/>
    </source>
</evidence>
<dbReference type="GO" id="GO:0000287">
    <property type="term" value="F:magnesium ion binding"/>
    <property type="evidence" value="ECO:0007669"/>
    <property type="project" value="UniProtKB-UniRule"/>
</dbReference>
<keyword evidence="5" id="KW-0460">Magnesium</keyword>
<dbReference type="KEGG" id="dol:Dole_0411"/>
<dbReference type="EC" id="3.1.-.-" evidence="5"/>
<gene>
    <name evidence="5" type="primary">vapC</name>
    <name evidence="7" type="ordered locus">Dole_0411</name>
</gene>
<evidence type="ECO:0000256" key="1">
    <source>
        <dbReference type="ARBA" id="ARBA00022649"/>
    </source>
</evidence>
<evidence type="ECO:0000256" key="3">
    <source>
        <dbReference type="ARBA" id="ARBA00022723"/>
    </source>
</evidence>
<feature type="binding site" evidence="5">
    <location>
        <position position="86"/>
    </location>
    <ligand>
        <name>Mg(2+)</name>
        <dbReference type="ChEBI" id="CHEBI:18420"/>
    </ligand>
</feature>
<dbReference type="HOGENOM" id="CLU_147393_0_0_7"/>
<proteinExistence type="inferred from homology"/>